<feature type="compositionally biased region" description="Basic residues" evidence="1">
    <location>
        <begin position="40"/>
        <end position="50"/>
    </location>
</feature>
<sequence length="337" mass="35346">GRGADGAGADRTRARDWRGAPPGVVGGGLSRACRASGRALSRRHLRRRRAHAGDPGRQRAGRSGARARRGPGGGGPCPGDGAGRRGSPPRPARQLRGVGGGVPGGGVRHRGRGVPRSRVVVVPARRSGTRLRLPLRRAAGHAVRPQPGRTGRRAGQRVGARGAGRSAVPLRRGTPLAPDRRRDRPRADDGALRLDRPPRRRRRDRPGRAAWARHPPRDPDLSGPADRGQRGAGRAPGGPARRGRGLAPGGAIGGDRVPLARGSDRQAVHRRRERGLRLPAAPAGLYLRPGAAPAQAARQGDPGVRRRNVGQPAEPERGAARGGTPPTSRRAPGDRPM</sequence>
<feature type="compositionally biased region" description="Low complexity" evidence="1">
    <location>
        <begin position="156"/>
        <end position="167"/>
    </location>
</feature>
<name>A0A6J4UY51_9BACT</name>
<feature type="compositionally biased region" description="Gly residues" evidence="1">
    <location>
        <begin position="97"/>
        <end position="106"/>
    </location>
</feature>
<keyword evidence="2" id="KW-0489">Methyltransferase</keyword>
<feature type="compositionally biased region" description="Basic and acidic residues" evidence="1">
    <location>
        <begin position="8"/>
        <end position="18"/>
    </location>
</feature>
<feature type="region of interest" description="Disordered" evidence="1">
    <location>
        <begin position="1"/>
        <end position="115"/>
    </location>
</feature>
<dbReference type="GO" id="GO:0008168">
    <property type="term" value="F:methyltransferase activity"/>
    <property type="evidence" value="ECO:0007669"/>
    <property type="project" value="UniProtKB-KW"/>
</dbReference>
<organism evidence="2">
    <name type="scientific">uncultured Thermomicrobiales bacterium</name>
    <dbReference type="NCBI Taxonomy" id="1645740"/>
    <lineage>
        <taxon>Bacteria</taxon>
        <taxon>Pseudomonadati</taxon>
        <taxon>Thermomicrobiota</taxon>
        <taxon>Thermomicrobia</taxon>
        <taxon>Thermomicrobiales</taxon>
        <taxon>environmental samples</taxon>
    </lineage>
</organism>
<evidence type="ECO:0000313" key="2">
    <source>
        <dbReference type="EMBL" id="CAA9559401.1"/>
    </source>
</evidence>
<protein>
    <submittedName>
        <fullName evidence="2">16S rRNA (Cytosine(1402)-N(4))-methyltransferase</fullName>
        <ecNumber evidence="2">2.1.1.199</ecNumber>
    </submittedName>
</protein>
<feature type="non-terminal residue" evidence="2">
    <location>
        <position position="337"/>
    </location>
</feature>
<reference evidence="2" key="1">
    <citation type="submission" date="2020-02" db="EMBL/GenBank/DDBJ databases">
        <authorList>
            <person name="Meier V. D."/>
        </authorList>
    </citation>
    <scope>NUCLEOTIDE SEQUENCE</scope>
    <source>
        <strain evidence="2">AVDCRST_MAG73</strain>
    </source>
</reference>
<feature type="compositionally biased region" description="Low complexity" evidence="1">
    <location>
        <begin position="288"/>
        <end position="300"/>
    </location>
</feature>
<dbReference type="EMBL" id="CADCWE010000235">
    <property type="protein sequence ID" value="CAA9559401.1"/>
    <property type="molecule type" value="Genomic_DNA"/>
</dbReference>
<feature type="non-terminal residue" evidence="2">
    <location>
        <position position="1"/>
    </location>
</feature>
<dbReference type="EC" id="2.1.1.199" evidence="2"/>
<feature type="region of interest" description="Disordered" evidence="1">
    <location>
        <begin position="136"/>
        <end position="337"/>
    </location>
</feature>
<proteinExistence type="predicted"/>
<keyword evidence="2" id="KW-0808">Transferase</keyword>
<dbReference type="GO" id="GO:0032259">
    <property type="term" value="P:methylation"/>
    <property type="evidence" value="ECO:0007669"/>
    <property type="project" value="UniProtKB-KW"/>
</dbReference>
<evidence type="ECO:0000256" key="1">
    <source>
        <dbReference type="SAM" id="MobiDB-lite"/>
    </source>
</evidence>
<dbReference type="AlphaFoldDB" id="A0A6J4UY51"/>
<gene>
    <name evidence="2" type="ORF">AVDCRST_MAG73-3593</name>
</gene>
<feature type="compositionally biased region" description="Gly residues" evidence="1">
    <location>
        <begin position="70"/>
        <end position="81"/>
    </location>
</feature>
<accession>A0A6J4UY51</accession>
<feature type="compositionally biased region" description="Basic and acidic residues" evidence="1">
    <location>
        <begin position="178"/>
        <end position="197"/>
    </location>
</feature>